<evidence type="ECO:0000313" key="2">
    <source>
        <dbReference type="Proteomes" id="UP000886653"/>
    </source>
</evidence>
<keyword evidence="2" id="KW-1185">Reference proteome</keyword>
<evidence type="ECO:0000313" key="1">
    <source>
        <dbReference type="EMBL" id="KAG0140144.1"/>
    </source>
</evidence>
<comment type="caution">
    <text evidence="1">The sequence shown here is derived from an EMBL/GenBank/DDBJ whole genome shotgun (WGS) entry which is preliminary data.</text>
</comment>
<name>A0A9P6N645_9BASI</name>
<dbReference type="AlphaFoldDB" id="A0A9P6N645"/>
<accession>A0A9P6N645</accession>
<organism evidence="1 2">
    <name type="scientific">Cronartium quercuum f. sp. fusiforme G11</name>
    <dbReference type="NCBI Taxonomy" id="708437"/>
    <lineage>
        <taxon>Eukaryota</taxon>
        <taxon>Fungi</taxon>
        <taxon>Dikarya</taxon>
        <taxon>Basidiomycota</taxon>
        <taxon>Pucciniomycotina</taxon>
        <taxon>Pucciniomycetes</taxon>
        <taxon>Pucciniales</taxon>
        <taxon>Coleosporiaceae</taxon>
        <taxon>Cronartium</taxon>
    </lineage>
</organism>
<gene>
    <name evidence="1" type="ORF">CROQUDRAFT_665583</name>
</gene>
<sequence>MHAEAKNTSVLKALTEDFHTKAQIKNDNAVEDQYEADGVNSSLGPNMIQLFCKIAFHYEII</sequence>
<reference evidence="1" key="1">
    <citation type="submission" date="2013-11" db="EMBL/GenBank/DDBJ databases">
        <title>Genome sequence of the fusiform rust pathogen reveals effectors for host alternation and coevolution with pine.</title>
        <authorList>
            <consortium name="DOE Joint Genome Institute"/>
            <person name="Smith K."/>
            <person name="Pendleton A."/>
            <person name="Kubisiak T."/>
            <person name="Anderson C."/>
            <person name="Salamov A."/>
            <person name="Aerts A."/>
            <person name="Riley R."/>
            <person name="Clum A."/>
            <person name="Lindquist E."/>
            <person name="Ence D."/>
            <person name="Campbell M."/>
            <person name="Kronenberg Z."/>
            <person name="Feau N."/>
            <person name="Dhillon B."/>
            <person name="Hamelin R."/>
            <person name="Burleigh J."/>
            <person name="Smith J."/>
            <person name="Yandell M."/>
            <person name="Nelson C."/>
            <person name="Grigoriev I."/>
            <person name="Davis J."/>
        </authorList>
    </citation>
    <scope>NUCLEOTIDE SEQUENCE</scope>
    <source>
        <strain evidence="1">G11</strain>
    </source>
</reference>
<proteinExistence type="predicted"/>
<dbReference type="Proteomes" id="UP000886653">
    <property type="component" value="Unassembled WGS sequence"/>
</dbReference>
<dbReference type="EMBL" id="MU167471">
    <property type="protein sequence ID" value="KAG0140144.1"/>
    <property type="molecule type" value="Genomic_DNA"/>
</dbReference>
<protein>
    <submittedName>
        <fullName evidence="1">Uncharacterized protein</fullName>
    </submittedName>
</protein>